<dbReference type="EMBL" id="QJKJ01008887">
    <property type="protein sequence ID" value="RDX78376.1"/>
    <property type="molecule type" value="Genomic_DNA"/>
</dbReference>
<dbReference type="AlphaFoldDB" id="A0A371FJA6"/>
<evidence type="ECO:0000313" key="1">
    <source>
        <dbReference type="EMBL" id="RDX78376.1"/>
    </source>
</evidence>
<proteinExistence type="predicted"/>
<name>A0A371FJA6_MUCPR</name>
<organism evidence="1 2">
    <name type="scientific">Mucuna pruriens</name>
    <name type="common">Velvet bean</name>
    <name type="synonym">Dolichos pruriens</name>
    <dbReference type="NCBI Taxonomy" id="157652"/>
    <lineage>
        <taxon>Eukaryota</taxon>
        <taxon>Viridiplantae</taxon>
        <taxon>Streptophyta</taxon>
        <taxon>Embryophyta</taxon>
        <taxon>Tracheophyta</taxon>
        <taxon>Spermatophyta</taxon>
        <taxon>Magnoliopsida</taxon>
        <taxon>eudicotyledons</taxon>
        <taxon>Gunneridae</taxon>
        <taxon>Pentapetalae</taxon>
        <taxon>rosids</taxon>
        <taxon>fabids</taxon>
        <taxon>Fabales</taxon>
        <taxon>Fabaceae</taxon>
        <taxon>Papilionoideae</taxon>
        <taxon>50 kb inversion clade</taxon>
        <taxon>NPAAA clade</taxon>
        <taxon>indigoferoid/millettioid clade</taxon>
        <taxon>Phaseoleae</taxon>
        <taxon>Mucuna</taxon>
    </lineage>
</organism>
<comment type="caution">
    <text evidence="1">The sequence shown here is derived from an EMBL/GenBank/DDBJ whole genome shotgun (WGS) entry which is preliminary data.</text>
</comment>
<feature type="non-terminal residue" evidence="1">
    <location>
        <position position="1"/>
    </location>
</feature>
<sequence length="130" mass="15181">MDYKIERVLLDQESFANVLYWSMFQRLGLSTSTLEECSRTLFGFAEDLKEIQIGPCRTKRTKISTALDGESEGWLVCFLIENQDVFTWTLKDMPGIDLNILCHHLSITPRTRLVAQRRRRLGEEKQRVAR</sequence>
<reference evidence="1" key="1">
    <citation type="submission" date="2018-05" db="EMBL/GenBank/DDBJ databases">
        <title>Draft genome of Mucuna pruriens seed.</title>
        <authorList>
            <person name="Nnadi N.E."/>
            <person name="Vos R."/>
            <person name="Hasami M.H."/>
            <person name="Devisetty U.K."/>
            <person name="Aguiy J.C."/>
        </authorList>
    </citation>
    <scope>NUCLEOTIDE SEQUENCE [LARGE SCALE GENOMIC DNA]</scope>
    <source>
        <strain evidence="1">JCA_2017</strain>
    </source>
</reference>
<dbReference type="OrthoDB" id="1306287at2759"/>
<gene>
    <name evidence="1" type="ORF">CR513_41356</name>
</gene>
<accession>A0A371FJA6</accession>
<protein>
    <submittedName>
        <fullName evidence="1">Uncharacterized protein</fullName>
    </submittedName>
</protein>
<dbReference type="Proteomes" id="UP000257109">
    <property type="component" value="Unassembled WGS sequence"/>
</dbReference>
<keyword evidence="2" id="KW-1185">Reference proteome</keyword>
<evidence type="ECO:0000313" key="2">
    <source>
        <dbReference type="Proteomes" id="UP000257109"/>
    </source>
</evidence>